<gene>
    <name evidence="1" type="ORF">L3X38_025711</name>
</gene>
<keyword evidence="2" id="KW-1185">Reference proteome</keyword>
<dbReference type="EMBL" id="JAJFAZ020000004">
    <property type="protein sequence ID" value="KAI5335578.1"/>
    <property type="molecule type" value="Genomic_DNA"/>
</dbReference>
<proteinExistence type="predicted"/>
<dbReference type="Proteomes" id="UP001054821">
    <property type="component" value="Chromosome 4"/>
</dbReference>
<dbReference type="AlphaFoldDB" id="A0AAD4W3C6"/>
<organism evidence="1 2">
    <name type="scientific">Prunus dulcis</name>
    <name type="common">Almond</name>
    <name type="synonym">Amygdalus dulcis</name>
    <dbReference type="NCBI Taxonomy" id="3755"/>
    <lineage>
        <taxon>Eukaryota</taxon>
        <taxon>Viridiplantae</taxon>
        <taxon>Streptophyta</taxon>
        <taxon>Embryophyta</taxon>
        <taxon>Tracheophyta</taxon>
        <taxon>Spermatophyta</taxon>
        <taxon>Magnoliopsida</taxon>
        <taxon>eudicotyledons</taxon>
        <taxon>Gunneridae</taxon>
        <taxon>Pentapetalae</taxon>
        <taxon>rosids</taxon>
        <taxon>fabids</taxon>
        <taxon>Rosales</taxon>
        <taxon>Rosaceae</taxon>
        <taxon>Amygdaloideae</taxon>
        <taxon>Amygdaleae</taxon>
        <taxon>Prunus</taxon>
    </lineage>
</organism>
<name>A0AAD4W3C6_PRUDU</name>
<evidence type="ECO:0000313" key="2">
    <source>
        <dbReference type="Proteomes" id="UP001054821"/>
    </source>
</evidence>
<accession>A0AAD4W3C6</accession>
<sequence length="95" mass="10153">MAQPRQAAPASIAWVMLNYSGPLFLISTSLPKPSFYKGPSSPATIPFPKLIYGSARTHDPGLHELTPKLLELAEGLAHQGPPPAYFTKGLSPLPC</sequence>
<evidence type="ECO:0000313" key="1">
    <source>
        <dbReference type="EMBL" id="KAI5335578.1"/>
    </source>
</evidence>
<reference evidence="1 2" key="1">
    <citation type="journal article" date="2022" name="G3 (Bethesda)">
        <title>Whole-genome sequence and methylome profiling of the almond [Prunus dulcis (Mill.) D.A. Webb] cultivar 'Nonpareil'.</title>
        <authorList>
            <person name="D'Amico-Willman K.M."/>
            <person name="Ouma W.Z."/>
            <person name="Meulia T."/>
            <person name="Sideli G.M."/>
            <person name="Gradziel T.M."/>
            <person name="Fresnedo-Ramirez J."/>
        </authorList>
    </citation>
    <scope>NUCLEOTIDE SEQUENCE [LARGE SCALE GENOMIC DNA]</scope>
    <source>
        <strain evidence="1">Clone GOH B32 T37-40</strain>
    </source>
</reference>
<protein>
    <submittedName>
        <fullName evidence="1">Uncharacterized protein</fullName>
    </submittedName>
</protein>
<comment type="caution">
    <text evidence="1">The sequence shown here is derived from an EMBL/GenBank/DDBJ whole genome shotgun (WGS) entry which is preliminary data.</text>
</comment>